<dbReference type="GeneID" id="70191792"/>
<feature type="region of interest" description="Disordered" evidence="3">
    <location>
        <begin position="1"/>
        <end position="21"/>
    </location>
</feature>
<feature type="compositionally biased region" description="Polar residues" evidence="3">
    <location>
        <begin position="1"/>
        <end position="15"/>
    </location>
</feature>
<dbReference type="RefSeq" id="XP_046012175.1">
    <property type="nucleotide sequence ID" value="XM_046162246.1"/>
</dbReference>
<evidence type="ECO:0000259" key="4">
    <source>
        <dbReference type="PROSITE" id="PS50048"/>
    </source>
</evidence>
<dbReference type="InterPro" id="IPR021858">
    <property type="entry name" value="Fun_TF"/>
</dbReference>
<dbReference type="Gene3D" id="4.10.240.10">
    <property type="entry name" value="Zn(2)-C6 fungal-type DNA-binding domain"/>
    <property type="match status" value="1"/>
</dbReference>
<dbReference type="PANTHER" id="PTHR37534">
    <property type="entry name" value="TRANSCRIPTIONAL ACTIVATOR PROTEIN UGA3"/>
    <property type="match status" value="1"/>
</dbReference>
<evidence type="ECO:0000256" key="3">
    <source>
        <dbReference type="SAM" id="MobiDB-lite"/>
    </source>
</evidence>
<accession>A0A9P8Y882</accession>
<dbReference type="InterPro" id="IPR036864">
    <property type="entry name" value="Zn2-C6_fun-type_DNA-bd_sf"/>
</dbReference>
<keyword evidence="2" id="KW-0539">Nucleus</keyword>
<feature type="compositionally biased region" description="Polar residues" evidence="3">
    <location>
        <begin position="68"/>
        <end position="77"/>
    </location>
</feature>
<dbReference type="PROSITE" id="PS50048">
    <property type="entry name" value="ZN2_CY6_FUNGAL_2"/>
    <property type="match status" value="1"/>
</dbReference>
<evidence type="ECO:0000256" key="2">
    <source>
        <dbReference type="ARBA" id="ARBA00023242"/>
    </source>
</evidence>
<dbReference type="OrthoDB" id="648861at2759"/>
<dbReference type="GO" id="GO:0000981">
    <property type="term" value="F:DNA-binding transcription factor activity, RNA polymerase II-specific"/>
    <property type="evidence" value="ECO:0007669"/>
    <property type="project" value="InterPro"/>
</dbReference>
<dbReference type="GO" id="GO:0005634">
    <property type="term" value="C:nucleus"/>
    <property type="evidence" value="ECO:0007669"/>
    <property type="project" value="UniProtKB-SubCell"/>
</dbReference>
<dbReference type="InterPro" id="IPR001138">
    <property type="entry name" value="Zn2Cys6_DnaBD"/>
</dbReference>
<feature type="region of interest" description="Disordered" evidence="3">
    <location>
        <begin position="200"/>
        <end position="223"/>
    </location>
</feature>
<dbReference type="PROSITE" id="PS00463">
    <property type="entry name" value="ZN2_CY6_FUNGAL_1"/>
    <property type="match status" value="1"/>
</dbReference>
<protein>
    <submittedName>
        <fullName evidence="5">Fungal-specific transcription factor domain-containing protein</fullName>
    </submittedName>
</protein>
<feature type="compositionally biased region" description="Basic and acidic residues" evidence="3">
    <location>
        <begin position="86"/>
        <end position="98"/>
    </location>
</feature>
<evidence type="ECO:0000313" key="6">
    <source>
        <dbReference type="Proteomes" id="UP000756346"/>
    </source>
</evidence>
<feature type="domain" description="Zn(2)-C6 fungal-type" evidence="4">
    <location>
        <begin position="21"/>
        <end position="51"/>
    </location>
</feature>
<name>A0A9P8Y882_9PEZI</name>
<dbReference type="EMBL" id="JAGTJQ010000006">
    <property type="protein sequence ID" value="KAH7029887.1"/>
    <property type="molecule type" value="Genomic_DNA"/>
</dbReference>
<sequence>MQSFASRPTPSGQHSVRSRDGCLTCKRRKVKCDESRPRCAHCERLNMECKWPPPSSSGRQRRGMPARTPSSRTTASFSHIPGARGRGAEERPQAKARADQELQTEMSQTPVQMEDGNEDTVQDTVPMQARYAMDQIFDYASFMWDSGDVWQSQLQPPVLPNPGQEQMLANVSPRLTFVPNDLSATMPNPEQNQVQFHTSPLSSSAYDHSSVNESDPGQTLTINEQQPPAENHRLIDYFIQTVTPPILVEIETPKKWVAMRRILVKMAGASRMVRWALLSFSAQLLRKRDGDWLTTEHNTHYDNAVAEVIAGIAGRPDNDKPAPDGSNEPGIMPLSQHSAHRENILAAIFFLSYVDILEGRNEAAHAHLKRAYQIFQQAQDGSLVTVEKQLLLWLRLLDARVASAGGEGLFLSKDTESLLVHASPASLGDSMAPGASADDEQTGSEGDMEDVLFQVLYQPGIIFFQKVQSFMGRISNIDPWHRSRGSVEDEIEVMNIGKTISADLHALYEQRPLLMDHAVAGRLTAPYVTAHLATVVTRAFRTYMSNYYASMVHLHRVAYKTFPLTKDAAEAVDGIRHLAKLIGEGLDQEDAMPVSMLWPLLMLGSEEQDLEERAWIKAQILRMEKVAGNARITAQVLEEVQRRQDAAKARVDIRSVMHAIFNSSFAIV</sequence>
<dbReference type="GO" id="GO:0008270">
    <property type="term" value="F:zinc ion binding"/>
    <property type="evidence" value="ECO:0007669"/>
    <property type="project" value="InterPro"/>
</dbReference>
<dbReference type="SUPFAM" id="SSF57701">
    <property type="entry name" value="Zn2/Cys6 DNA-binding domain"/>
    <property type="match status" value="1"/>
</dbReference>
<dbReference type="AlphaFoldDB" id="A0A9P8Y882"/>
<organism evidence="5 6">
    <name type="scientific">Microdochium trichocladiopsis</name>
    <dbReference type="NCBI Taxonomy" id="1682393"/>
    <lineage>
        <taxon>Eukaryota</taxon>
        <taxon>Fungi</taxon>
        <taxon>Dikarya</taxon>
        <taxon>Ascomycota</taxon>
        <taxon>Pezizomycotina</taxon>
        <taxon>Sordariomycetes</taxon>
        <taxon>Xylariomycetidae</taxon>
        <taxon>Xylariales</taxon>
        <taxon>Microdochiaceae</taxon>
        <taxon>Microdochium</taxon>
    </lineage>
</organism>
<feature type="region of interest" description="Disordered" evidence="3">
    <location>
        <begin position="47"/>
        <end position="98"/>
    </location>
</feature>
<keyword evidence="6" id="KW-1185">Reference proteome</keyword>
<reference evidence="5" key="1">
    <citation type="journal article" date="2021" name="Nat. Commun.">
        <title>Genetic determinants of endophytism in the Arabidopsis root mycobiome.</title>
        <authorList>
            <person name="Mesny F."/>
            <person name="Miyauchi S."/>
            <person name="Thiergart T."/>
            <person name="Pickel B."/>
            <person name="Atanasova L."/>
            <person name="Karlsson M."/>
            <person name="Huettel B."/>
            <person name="Barry K.W."/>
            <person name="Haridas S."/>
            <person name="Chen C."/>
            <person name="Bauer D."/>
            <person name="Andreopoulos W."/>
            <person name="Pangilinan J."/>
            <person name="LaButti K."/>
            <person name="Riley R."/>
            <person name="Lipzen A."/>
            <person name="Clum A."/>
            <person name="Drula E."/>
            <person name="Henrissat B."/>
            <person name="Kohler A."/>
            <person name="Grigoriev I.V."/>
            <person name="Martin F.M."/>
            <person name="Hacquard S."/>
        </authorList>
    </citation>
    <scope>NUCLEOTIDE SEQUENCE</scope>
    <source>
        <strain evidence="5">MPI-CAGE-CH-0230</strain>
    </source>
</reference>
<dbReference type="Pfam" id="PF00172">
    <property type="entry name" value="Zn_clus"/>
    <property type="match status" value="1"/>
</dbReference>
<evidence type="ECO:0000256" key="1">
    <source>
        <dbReference type="ARBA" id="ARBA00004123"/>
    </source>
</evidence>
<gene>
    <name evidence="5" type="ORF">B0I36DRAFT_423258</name>
</gene>
<comment type="subcellular location">
    <subcellularLocation>
        <location evidence="1">Nucleus</location>
    </subcellularLocation>
</comment>
<dbReference type="CDD" id="cd00067">
    <property type="entry name" value="GAL4"/>
    <property type="match status" value="1"/>
</dbReference>
<evidence type="ECO:0000313" key="5">
    <source>
        <dbReference type="EMBL" id="KAH7029887.1"/>
    </source>
</evidence>
<dbReference type="Proteomes" id="UP000756346">
    <property type="component" value="Unassembled WGS sequence"/>
</dbReference>
<dbReference type="PANTHER" id="PTHR37534:SF46">
    <property type="entry name" value="ZN(II)2CYS6 TRANSCRIPTION FACTOR (EUROFUNG)"/>
    <property type="match status" value="1"/>
</dbReference>
<proteinExistence type="predicted"/>
<comment type="caution">
    <text evidence="5">The sequence shown here is derived from an EMBL/GenBank/DDBJ whole genome shotgun (WGS) entry which is preliminary data.</text>
</comment>
<dbReference type="Pfam" id="PF11951">
    <property type="entry name" value="Fungal_trans_2"/>
    <property type="match status" value="1"/>
</dbReference>
<dbReference type="SMART" id="SM00066">
    <property type="entry name" value="GAL4"/>
    <property type="match status" value="1"/>
</dbReference>